<organism evidence="1 2">
    <name type="scientific">Lichenicoccus roseus</name>
    <dbReference type="NCBI Taxonomy" id="2683649"/>
    <lineage>
        <taxon>Bacteria</taxon>
        <taxon>Pseudomonadati</taxon>
        <taxon>Pseudomonadota</taxon>
        <taxon>Alphaproteobacteria</taxon>
        <taxon>Acetobacterales</taxon>
        <taxon>Acetobacteraceae</taxon>
        <taxon>Lichenicoccus</taxon>
    </lineage>
</organism>
<dbReference type="Gene3D" id="3.40.50.300">
    <property type="entry name" value="P-loop containing nucleotide triphosphate hydrolases"/>
    <property type="match status" value="1"/>
</dbReference>
<dbReference type="AlphaFoldDB" id="A0A5R9JBR0"/>
<keyword evidence="1" id="KW-0067">ATP-binding</keyword>
<gene>
    <name evidence="1" type="ORF">FE263_02945</name>
</gene>
<keyword evidence="2" id="KW-1185">Reference proteome</keyword>
<dbReference type="OrthoDB" id="7277945at2"/>
<evidence type="ECO:0000313" key="1">
    <source>
        <dbReference type="EMBL" id="TLU74183.1"/>
    </source>
</evidence>
<sequence length="247" mass="27618">MKATDPVLELAAARPFFDQSALPNTRFDLRLMAGECALVVTHDADRATALSDLCSGMLDLRDGAVRFMGYNWSELGHEQTYALRGRIGRLPQRGAWIGMLRTHINILLPLLHHTREPLDSLVDQAVELARQVGLPGLPIGRPEAMPEADLMRAACVRAFLGEPRLLLLEHSISADSDELITPLLNLLTRALDRGAAAICFTRDSRLWRTQAFPLAHHLHLLEDGLNPVRSVREKSRQRDATERERTD</sequence>
<dbReference type="EMBL" id="VCDI01000001">
    <property type="protein sequence ID" value="TLU74183.1"/>
    <property type="molecule type" value="Genomic_DNA"/>
</dbReference>
<comment type="caution">
    <text evidence="1">The sequence shown here is derived from an EMBL/GenBank/DDBJ whole genome shotgun (WGS) entry which is preliminary data.</text>
</comment>
<proteinExistence type="predicted"/>
<keyword evidence="1" id="KW-0547">Nucleotide-binding</keyword>
<dbReference type="Proteomes" id="UP000305654">
    <property type="component" value="Unassembled WGS sequence"/>
</dbReference>
<dbReference type="InterPro" id="IPR027417">
    <property type="entry name" value="P-loop_NTPase"/>
</dbReference>
<dbReference type="SUPFAM" id="SSF52540">
    <property type="entry name" value="P-loop containing nucleoside triphosphate hydrolases"/>
    <property type="match status" value="1"/>
</dbReference>
<dbReference type="GO" id="GO:0005524">
    <property type="term" value="F:ATP binding"/>
    <property type="evidence" value="ECO:0007669"/>
    <property type="project" value="UniProtKB-KW"/>
</dbReference>
<reference evidence="1 2" key="1">
    <citation type="submission" date="2019-05" db="EMBL/GenBank/DDBJ databases">
        <authorList>
            <person name="Pankratov T."/>
            <person name="Grouzdev D."/>
        </authorList>
    </citation>
    <scope>NUCLEOTIDE SEQUENCE [LARGE SCALE GENOMIC DNA]</scope>
    <source>
        <strain evidence="1 2">KEBCLARHB70R</strain>
    </source>
</reference>
<name>A0A5R9JBR0_9PROT</name>
<dbReference type="RefSeq" id="WP_138324435.1">
    <property type="nucleotide sequence ID" value="NZ_VCDI01000001.1"/>
</dbReference>
<evidence type="ECO:0000313" key="2">
    <source>
        <dbReference type="Proteomes" id="UP000305654"/>
    </source>
</evidence>
<protein>
    <submittedName>
        <fullName evidence="1">ABC transporter ATP-binding protein</fullName>
    </submittedName>
</protein>
<accession>A0A5R9JBR0</accession>